<proteinExistence type="predicted"/>
<dbReference type="Pfam" id="PF12722">
    <property type="entry name" value="Hid1"/>
    <property type="match status" value="1"/>
</dbReference>
<sequence length="149" mass="17104">MGNADTKLNFRKAVIQLTSKTQDFCSKEPIDASDDLFWDQFWNENVTSVQDVFTLVPATEIRALREEAPSNLATLCYKAVEKLVRAVDSSCRTHQEQQTGFEEVHLQFLLSHFFLVWSTRSLWSTLGQSKAHYCFLSGVFSPKPKWSSY</sequence>
<keyword evidence="2" id="KW-1185">Reference proteome</keyword>
<dbReference type="AlphaFoldDB" id="A0ABD0Z496"/>
<dbReference type="InterPro" id="IPR026705">
    <property type="entry name" value="Hid-1/Ecm30"/>
</dbReference>
<gene>
    <name evidence="1" type="ORF">AAG570_010299</name>
</gene>
<evidence type="ECO:0000313" key="1">
    <source>
        <dbReference type="EMBL" id="KAL1132343.1"/>
    </source>
</evidence>
<accession>A0ABD0Z496</accession>
<name>A0ABD0Z496_9HEMI</name>
<dbReference type="PANTHER" id="PTHR21575">
    <property type="entry name" value="PROTEIN HID1"/>
    <property type="match status" value="1"/>
</dbReference>
<comment type="caution">
    <text evidence="1">The sequence shown here is derived from an EMBL/GenBank/DDBJ whole genome shotgun (WGS) entry which is preliminary data.</text>
</comment>
<evidence type="ECO:0000313" key="2">
    <source>
        <dbReference type="Proteomes" id="UP001558652"/>
    </source>
</evidence>
<dbReference type="EMBL" id="JBFDAA010000005">
    <property type="protein sequence ID" value="KAL1132343.1"/>
    <property type="molecule type" value="Genomic_DNA"/>
</dbReference>
<reference evidence="1 2" key="1">
    <citation type="submission" date="2024-07" db="EMBL/GenBank/DDBJ databases">
        <title>Chromosome-level genome assembly of the water stick insect Ranatra chinensis (Heteroptera: Nepidae).</title>
        <authorList>
            <person name="Liu X."/>
        </authorList>
    </citation>
    <scope>NUCLEOTIDE SEQUENCE [LARGE SCALE GENOMIC DNA]</scope>
    <source>
        <strain evidence="1">Cailab_2021Rc</strain>
        <tissue evidence="1">Muscle</tissue>
    </source>
</reference>
<protein>
    <submittedName>
        <fullName evidence="1">Uncharacterized protein</fullName>
    </submittedName>
</protein>
<dbReference type="PANTHER" id="PTHR21575:SF12">
    <property type="entry name" value="PROTEIN HID1"/>
    <property type="match status" value="1"/>
</dbReference>
<organism evidence="1 2">
    <name type="scientific">Ranatra chinensis</name>
    <dbReference type="NCBI Taxonomy" id="642074"/>
    <lineage>
        <taxon>Eukaryota</taxon>
        <taxon>Metazoa</taxon>
        <taxon>Ecdysozoa</taxon>
        <taxon>Arthropoda</taxon>
        <taxon>Hexapoda</taxon>
        <taxon>Insecta</taxon>
        <taxon>Pterygota</taxon>
        <taxon>Neoptera</taxon>
        <taxon>Paraneoptera</taxon>
        <taxon>Hemiptera</taxon>
        <taxon>Heteroptera</taxon>
        <taxon>Panheteroptera</taxon>
        <taxon>Nepomorpha</taxon>
        <taxon>Nepidae</taxon>
        <taxon>Ranatrinae</taxon>
        <taxon>Ranatra</taxon>
    </lineage>
</organism>
<dbReference type="Proteomes" id="UP001558652">
    <property type="component" value="Unassembled WGS sequence"/>
</dbReference>